<dbReference type="PRINTS" id="PR00344">
    <property type="entry name" value="BCTRLSENSOR"/>
</dbReference>
<feature type="transmembrane region" description="Helical" evidence="12">
    <location>
        <begin position="191"/>
        <end position="210"/>
    </location>
</feature>
<dbReference type="InterPro" id="IPR004358">
    <property type="entry name" value="Sig_transdc_His_kin-like_C"/>
</dbReference>
<keyword evidence="4" id="KW-1003">Cell membrane</keyword>
<dbReference type="SUPFAM" id="SSF55874">
    <property type="entry name" value="ATPase domain of HSP90 chaperone/DNA topoisomerase II/histidine kinase"/>
    <property type="match status" value="1"/>
</dbReference>
<dbReference type="Gene3D" id="3.30.565.10">
    <property type="entry name" value="Histidine kinase-like ATPase, C-terminal domain"/>
    <property type="match status" value="1"/>
</dbReference>
<feature type="transmembrane region" description="Helical" evidence="12">
    <location>
        <begin position="160"/>
        <end position="179"/>
    </location>
</feature>
<dbReference type="Proteomes" id="UP000177583">
    <property type="component" value="Unassembled WGS sequence"/>
</dbReference>
<evidence type="ECO:0000256" key="1">
    <source>
        <dbReference type="ARBA" id="ARBA00000085"/>
    </source>
</evidence>
<keyword evidence="8" id="KW-0418">Kinase</keyword>
<dbReference type="InterPro" id="IPR050736">
    <property type="entry name" value="Sensor_HK_Regulatory"/>
</dbReference>
<dbReference type="Pfam" id="PF05231">
    <property type="entry name" value="MASE1"/>
    <property type="match status" value="1"/>
</dbReference>
<dbReference type="PANTHER" id="PTHR43711:SF1">
    <property type="entry name" value="HISTIDINE KINASE 1"/>
    <property type="match status" value="1"/>
</dbReference>
<evidence type="ECO:0000256" key="8">
    <source>
        <dbReference type="ARBA" id="ARBA00022777"/>
    </source>
</evidence>
<keyword evidence="10" id="KW-0902">Two-component regulatory system</keyword>
<evidence type="ECO:0000256" key="4">
    <source>
        <dbReference type="ARBA" id="ARBA00022475"/>
    </source>
</evidence>
<feature type="transmembrane region" description="Helical" evidence="12">
    <location>
        <begin position="216"/>
        <end position="234"/>
    </location>
</feature>
<evidence type="ECO:0000256" key="9">
    <source>
        <dbReference type="ARBA" id="ARBA00022989"/>
    </source>
</evidence>
<keyword evidence="7 12" id="KW-0812">Transmembrane</keyword>
<dbReference type="InterPro" id="IPR003594">
    <property type="entry name" value="HATPase_dom"/>
</dbReference>
<evidence type="ECO:0000256" key="3">
    <source>
        <dbReference type="ARBA" id="ARBA00012438"/>
    </source>
</evidence>
<comment type="caution">
    <text evidence="14">The sequence shown here is derived from an EMBL/GenBank/DDBJ whole genome shotgun (WGS) entry which is preliminary data.</text>
</comment>
<dbReference type="InterPro" id="IPR036890">
    <property type="entry name" value="HATPase_C_sf"/>
</dbReference>
<evidence type="ECO:0000259" key="13">
    <source>
        <dbReference type="PROSITE" id="PS50109"/>
    </source>
</evidence>
<feature type="transmembrane region" description="Helical" evidence="12">
    <location>
        <begin position="119"/>
        <end position="148"/>
    </location>
</feature>
<feature type="transmembrane region" description="Helical" evidence="12">
    <location>
        <begin position="82"/>
        <end position="99"/>
    </location>
</feature>
<evidence type="ECO:0000256" key="7">
    <source>
        <dbReference type="ARBA" id="ARBA00022692"/>
    </source>
</evidence>
<dbReference type="InterPro" id="IPR036097">
    <property type="entry name" value="HisK_dim/P_sf"/>
</dbReference>
<dbReference type="PROSITE" id="PS50109">
    <property type="entry name" value="HIS_KIN"/>
    <property type="match status" value="1"/>
</dbReference>
<name>A0A1F6GR73_9PROT</name>
<dbReference type="GO" id="GO:0000155">
    <property type="term" value="F:phosphorelay sensor kinase activity"/>
    <property type="evidence" value="ECO:0007669"/>
    <property type="project" value="InterPro"/>
</dbReference>
<comment type="catalytic activity">
    <reaction evidence="1">
        <text>ATP + protein L-histidine = ADP + protein N-phospho-L-histidine.</text>
        <dbReference type="EC" id="2.7.13.3"/>
    </reaction>
</comment>
<feature type="transmembrane region" description="Helical" evidence="12">
    <location>
        <begin position="12"/>
        <end position="30"/>
    </location>
</feature>
<dbReference type="EC" id="2.7.13.3" evidence="3"/>
<organism evidence="14 15">
    <name type="scientific">Candidatus Lambdaproteobacteria bacterium RIFOXYD2_FULL_56_26</name>
    <dbReference type="NCBI Taxonomy" id="1817773"/>
    <lineage>
        <taxon>Bacteria</taxon>
        <taxon>Pseudomonadati</taxon>
        <taxon>Pseudomonadota</taxon>
        <taxon>Candidatus Lambdaproteobacteria</taxon>
    </lineage>
</organism>
<protein>
    <recommendedName>
        <fullName evidence="3">histidine kinase</fullName>
        <ecNumber evidence="3">2.7.13.3</ecNumber>
    </recommendedName>
</protein>
<sequence>MQPRPPTLAVQFWVFTGYFLTAELSIQLSLQSIGTAIVWPSAGISFAAWLLYSHRIWPALALGSLLANTHFVWAYHPSGGQLLGAISLVSVGNLLAPWVGAKCFERFQSEEALFEDYHFVLRFVLAGALPAAAVAALVGAGAISLLFFGGTGFLTYWLQWGISDLVGVLLVSPLVLLWATNPPKLARGKRLAEALLVTMLIVLLGFYVFGPMWSEIHLFSEPFLLILPLLWAAMRFSLLATLLWNAQAFVMVWLFTSWSYGHFHLEGLTQPITSAQWFIGLISVTSLMFGASVGQLRRLKQELQLANRDLESRVTLRTQELTEANQAKDRFFGIISHDLRGPIGNLHFIFNDVLQRPEDLDEELLTLTKETTRNTYRMLTDLLDWALRQSGHLEPESTRFDLAAPLREMYDLLFPQAQQKQLTIELNLWPGLTLYADRAMVTTVIRNLLSNAIKFSPVGGEITVNAQPQGEEVKFWITDQGQGISPSLKAKLFRLGENIPSTEGTNAEKGTGLGLLFCHEFISKNKGKIGVESEPGQGSRFWFTLPKVMDPQAIPGAETKPSAF</sequence>
<feature type="transmembrane region" description="Helical" evidence="12">
    <location>
        <begin position="275"/>
        <end position="294"/>
    </location>
</feature>
<dbReference type="InterPro" id="IPR007895">
    <property type="entry name" value="MASE1"/>
</dbReference>
<dbReference type="GO" id="GO:0005886">
    <property type="term" value="C:plasma membrane"/>
    <property type="evidence" value="ECO:0007669"/>
    <property type="project" value="UniProtKB-SubCell"/>
</dbReference>
<dbReference type="AlphaFoldDB" id="A0A1F6GR73"/>
<accession>A0A1F6GR73</accession>
<reference evidence="14 15" key="1">
    <citation type="journal article" date="2016" name="Nat. Commun.">
        <title>Thousands of microbial genomes shed light on interconnected biogeochemical processes in an aquifer system.</title>
        <authorList>
            <person name="Anantharaman K."/>
            <person name="Brown C.T."/>
            <person name="Hug L.A."/>
            <person name="Sharon I."/>
            <person name="Castelle C.J."/>
            <person name="Probst A.J."/>
            <person name="Thomas B.C."/>
            <person name="Singh A."/>
            <person name="Wilkins M.J."/>
            <person name="Karaoz U."/>
            <person name="Brodie E.L."/>
            <person name="Williams K.H."/>
            <person name="Hubbard S.S."/>
            <person name="Banfield J.F."/>
        </authorList>
    </citation>
    <scope>NUCLEOTIDE SEQUENCE [LARGE SCALE GENOMIC DNA]</scope>
</reference>
<evidence type="ECO:0000313" key="15">
    <source>
        <dbReference type="Proteomes" id="UP000177583"/>
    </source>
</evidence>
<keyword evidence="9 12" id="KW-1133">Transmembrane helix</keyword>
<evidence type="ECO:0000256" key="2">
    <source>
        <dbReference type="ARBA" id="ARBA00004651"/>
    </source>
</evidence>
<dbReference type="SUPFAM" id="SSF47384">
    <property type="entry name" value="Homodimeric domain of signal transducing histidine kinase"/>
    <property type="match status" value="1"/>
</dbReference>
<keyword evidence="11 12" id="KW-0472">Membrane</keyword>
<dbReference type="PANTHER" id="PTHR43711">
    <property type="entry name" value="TWO-COMPONENT HISTIDINE KINASE"/>
    <property type="match status" value="1"/>
</dbReference>
<evidence type="ECO:0000256" key="11">
    <source>
        <dbReference type="ARBA" id="ARBA00023136"/>
    </source>
</evidence>
<evidence type="ECO:0000256" key="10">
    <source>
        <dbReference type="ARBA" id="ARBA00023012"/>
    </source>
</evidence>
<evidence type="ECO:0000256" key="5">
    <source>
        <dbReference type="ARBA" id="ARBA00022553"/>
    </source>
</evidence>
<feature type="domain" description="Histidine kinase" evidence="13">
    <location>
        <begin position="334"/>
        <end position="549"/>
    </location>
</feature>
<gene>
    <name evidence="14" type="ORF">A2557_03260</name>
</gene>
<proteinExistence type="predicted"/>
<keyword evidence="5" id="KW-0597">Phosphoprotein</keyword>
<dbReference type="SMART" id="SM00387">
    <property type="entry name" value="HATPase_c"/>
    <property type="match status" value="1"/>
</dbReference>
<dbReference type="InterPro" id="IPR005467">
    <property type="entry name" value="His_kinase_dom"/>
</dbReference>
<comment type="subcellular location">
    <subcellularLocation>
        <location evidence="2">Cell membrane</location>
        <topology evidence="2">Multi-pass membrane protein</topology>
    </subcellularLocation>
</comment>
<keyword evidence="6" id="KW-0808">Transferase</keyword>
<dbReference type="InterPro" id="IPR003661">
    <property type="entry name" value="HisK_dim/P_dom"/>
</dbReference>
<dbReference type="EMBL" id="MFNF01000043">
    <property type="protein sequence ID" value="OGH00667.1"/>
    <property type="molecule type" value="Genomic_DNA"/>
</dbReference>
<evidence type="ECO:0000256" key="6">
    <source>
        <dbReference type="ARBA" id="ARBA00022679"/>
    </source>
</evidence>
<dbReference type="Gene3D" id="1.10.287.130">
    <property type="match status" value="1"/>
</dbReference>
<feature type="transmembrane region" description="Helical" evidence="12">
    <location>
        <begin position="36"/>
        <end position="52"/>
    </location>
</feature>
<dbReference type="CDD" id="cd00082">
    <property type="entry name" value="HisKA"/>
    <property type="match status" value="1"/>
</dbReference>
<evidence type="ECO:0000313" key="14">
    <source>
        <dbReference type="EMBL" id="OGH00667.1"/>
    </source>
</evidence>
<dbReference type="Pfam" id="PF02518">
    <property type="entry name" value="HATPase_c"/>
    <property type="match status" value="1"/>
</dbReference>
<evidence type="ECO:0000256" key="12">
    <source>
        <dbReference type="SAM" id="Phobius"/>
    </source>
</evidence>